<keyword evidence="14" id="KW-1185">Reference proteome</keyword>
<accession>A0A6M4GSB7</accession>
<feature type="domain" description="PDZ" evidence="12">
    <location>
        <begin position="116"/>
        <end position="188"/>
    </location>
</feature>
<name>A0A6M4GSB7_9PROT</name>
<dbReference type="InterPro" id="IPR041489">
    <property type="entry name" value="PDZ_6"/>
</dbReference>
<evidence type="ECO:0000313" key="14">
    <source>
        <dbReference type="Proteomes" id="UP000501534"/>
    </source>
</evidence>
<dbReference type="EC" id="3.4.24.-" evidence="11"/>
<proteinExistence type="inferred from homology"/>
<dbReference type="AlphaFoldDB" id="A0A6M4GSB7"/>
<dbReference type="Proteomes" id="UP000501534">
    <property type="component" value="Chromosome"/>
</dbReference>
<evidence type="ECO:0000256" key="3">
    <source>
        <dbReference type="ARBA" id="ARBA00007931"/>
    </source>
</evidence>
<dbReference type="CDD" id="cd06163">
    <property type="entry name" value="S2P-M50_PDZ_RseP-like"/>
    <property type="match status" value="2"/>
</dbReference>
<feature type="transmembrane region" description="Helical" evidence="11">
    <location>
        <begin position="377"/>
        <end position="399"/>
    </location>
</feature>
<dbReference type="GO" id="GO:0016020">
    <property type="term" value="C:membrane"/>
    <property type="evidence" value="ECO:0007669"/>
    <property type="project" value="UniProtKB-SubCell"/>
</dbReference>
<dbReference type="GO" id="GO:0046872">
    <property type="term" value="F:metal ion binding"/>
    <property type="evidence" value="ECO:0007669"/>
    <property type="project" value="UniProtKB-KW"/>
</dbReference>
<evidence type="ECO:0000256" key="2">
    <source>
        <dbReference type="ARBA" id="ARBA00004141"/>
    </source>
</evidence>
<comment type="subcellular location">
    <subcellularLocation>
        <location evidence="2">Membrane</location>
        <topology evidence="2">Multi-pass membrane protein</topology>
    </subcellularLocation>
</comment>
<evidence type="ECO:0000313" key="13">
    <source>
        <dbReference type="EMBL" id="QJR09986.1"/>
    </source>
</evidence>
<evidence type="ECO:0000256" key="5">
    <source>
        <dbReference type="ARBA" id="ARBA00022692"/>
    </source>
</evidence>
<dbReference type="GO" id="GO:0004222">
    <property type="term" value="F:metalloendopeptidase activity"/>
    <property type="evidence" value="ECO:0007669"/>
    <property type="project" value="InterPro"/>
</dbReference>
<organism evidence="13 14">
    <name type="scientific">Usitatibacter rugosus</name>
    <dbReference type="NCBI Taxonomy" id="2732067"/>
    <lineage>
        <taxon>Bacteria</taxon>
        <taxon>Pseudomonadati</taxon>
        <taxon>Pseudomonadota</taxon>
        <taxon>Betaproteobacteria</taxon>
        <taxon>Nitrosomonadales</taxon>
        <taxon>Usitatibacteraceae</taxon>
        <taxon>Usitatibacter</taxon>
    </lineage>
</organism>
<evidence type="ECO:0000256" key="1">
    <source>
        <dbReference type="ARBA" id="ARBA00001947"/>
    </source>
</evidence>
<sequence length="456" mass="49782">MSTALTYLFSFLATVAILVVFHELGHYWAARICKVKILKFSVGFGRVLWSRRVGPDQTEWAIAAVPLGGYVKMLDEREEDVAAKDLPRAFNRQSVWRRIFIVGAGPVANFVLAILFFWLLFVTGVPGEKPVTAEPVRNTPAALAGIANGDTFVAINDEPVQTWGDVNWRLLKEAVNRSKVRVEVIEASGRRGYRTLDLSGTTADDVDGSLLNKLGLRPYVLRSPAVLGSVLPDRAGARAGLQPGDRVVGVNGTPVATWVEFTTIVRANAEKPLKLDVERRGARLEITATPDADGKGKSRIGLLGVGVSEELKREAASMRTTVSYDALTALPKAAYKVWDLSVFSLKLLWRMITGEVSWKNLSGPITIADYAGQSAQAGWVTFLTFLAFVSVSLGVLNLLPIPLLDGGHLVYYFAEIVKGSPVSERTMEIGQRVGLALLLGLTFFAFYNDINRLFTG</sequence>
<dbReference type="InterPro" id="IPR036034">
    <property type="entry name" value="PDZ_sf"/>
</dbReference>
<dbReference type="KEGG" id="uru:DSM104443_01037"/>
<evidence type="ECO:0000256" key="8">
    <source>
        <dbReference type="ARBA" id="ARBA00022989"/>
    </source>
</evidence>
<dbReference type="EMBL" id="CP053069">
    <property type="protein sequence ID" value="QJR09986.1"/>
    <property type="molecule type" value="Genomic_DNA"/>
</dbReference>
<comment type="similarity">
    <text evidence="3 11">Belongs to the peptidase M50B family.</text>
</comment>
<keyword evidence="9 11" id="KW-0482">Metalloprotease</keyword>
<feature type="transmembrane region" description="Helical" evidence="11">
    <location>
        <begin position="433"/>
        <end position="450"/>
    </location>
</feature>
<dbReference type="CDD" id="cd23081">
    <property type="entry name" value="cpPDZ_EcRseP-like"/>
    <property type="match status" value="1"/>
</dbReference>
<keyword evidence="8 11" id="KW-1133">Transmembrane helix</keyword>
<keyword evidence="11" id="KW-0479">Metal-binding</keyword>
<keyword evidence="6 11" id="KW-0378">Hydrolase</keyword>
<dbReference type="InterPro" id="IPR001478">
    <property type="entry name" value="PDZ"/>
</dbReference>
<feature type="transmembrane region" description="Helical" evidence="11">
    <location>
        <begin position="6"/>
        <end position="29"/>
    </location>
</feature>
<dbReference type="Gene3D" id="2.30.42.10">
    <property type="match status" value="2"/>
</dbReference>
<evidence type="ECO:0000256" key="9">
    <source>
        <dbReference type="ARBA" id="ARBA00023049"/>
    </source>
</evidence>
<dbReference type="Pfam" id="PF02163">
    <property type="entry name" value="Peptidase_M50"/>
    <property type="match status" value="1"/>
</dbReference>
<evidence type="ECO:0000256" key="7">
    <source>
        <dbReference type="ARBA" id="ARBA00022833"/>
    </source>
</evidence>
<evidence type="ECO:0000256" key="10">
    <source>
        <dbReference type="ARBA" id="ARBA00023136"/>
    </source>
</evidence>
<protein>
    <recommendedName>
        <fullName evidence="11">Zinc metalloprotease</fullName>
        <ecNumber evidence="11">3.4.24.-</ecNumber>
    </recommendedName>
</protein>
<feature type="domain" description="PDZ" evidence="12">
    <location>
        <begin position="207"/>
        <end position="281"/>
    </location>
</feature>
<keyword evidence="10 11" id="KW-0472">Membrane</keyword>
<comment type="cofactor">
    <cofactor evidence="1 11">
        <name>Zn(2+)</name>
        <dbReference type="ChEBI" id="CHEBI:29105"/>
    </cofactor>
</comment>
<dbReference type="InterPro" id="IPR008915">
    <property type="entry name" value="Peptidase_M50"/>
</dbReference>
<dbReference type="PANTHER" id="PTHR42837:SF2">
    <property type="entry name" value="MEMBRANE METALLOPROTEASE ARASP2, CHLOROPLASTIC-RELATED"/>
    <property type="match status" value="1"/>
</dbReference>
<dbReference type="SUPFAM" id="SSF50156">
    <property type="entry name" value="PDZ domain-like"/>
    <property type="match status" value="2"/>
</dbReference>
<gene>
    <name evidence="13" type="primary">rseP</name>
    <name evidence="13" type="ORF">DSM104443_01037</name>
</gene>
<keyword evidence="5 11" id="KW-0812">Transmembrane</keyword>
<dbReference type="PANTHER" id="PTHR42837">
    <property type="entry name" value="REGULATOR OF SIGMA-E PROTEASE RSEP"/>
    <property type="match status" value="1"/>
</dbReference>
<dbReference type="RefSeq" id="WP_171090158.1">
    <property type="nucleotide sequence ID" value="NZ_CP053069.1"/>
</dbReference>
<evidence type="ECO:0000256" key="4">
    <source>
        <dbReference type="ARBA" id="ARBA00022670"/>
    </source>
</evidence>
<dbReference type="SMART" id="SM00228">
    <property type="entry name" value="PDZ"/>
    <property type="match status" value="2"/>
</dbReference>
<reference evidence="13 14" key="1">
    <citation type="submission" date="2020-04" db="EMBL/GenBank/DDBJ databases">
        <title>Usitatibacter rugosus gen. nov., sp. nov. and Usitatibacter palustris sp. nov., novel members of Usitatibacteraceae fam. nov. within the order Nitrosomonadales isolated from soil.</title>
        <authorList>
            <person name="Huber K.J."/>
            <person name="Neumann-Schaal M."/>
            <person name="Geppert A."/>
            <person name="Luckner M."/>
            <person name="Wanner G."/>
            <person name="Overmann J."/>
        </authorList>
    </citation>
    <scope>NUCLEOTIDE SEQUENCE [LARGE SCALE GENOMIC DNA]</scope>
    <source>
        <strain evidence="13 14">0125_3</strain>
    </source>
</reference>
<feature type="transmembrane region" description="Helical" evidence="11">
    <location>
        <begin position="99"/>
        <end position="121"/>
    </location>
</feature>
<evidence type="ECO:0000256" key="6">
    <source>
        <dbReference type="ARBA" id="ARBA00022801"/>
    </source>
</evidence>
<evidence type="ECO:0000259" key="12">
    <source>
        <dbReference type="SMART" id="SM00228"/>
    </source>
</evidence>
<keyword evidence="7 11" id="KW-0862">Zinc</keyword>
<keyword evidence="4 13" id="KW-0645">Protease</keyword>
<evidence type="ECO:0000256" key="11">
    <source>
        <dbReference type="RuleBase" id="RU362031"/>
    </source>
</evidence>
<dbReference type="Pfam" id="PF17820">
    <property type="entry name" value="PDZ_6"/>
    <property type="match status" value="1"/>
</dbReference>
<dbReference type="InterPro" id="IPR004387">
    <property type="entry name" value="Pept_M50_Zn"/>
</dbReference>
<dbReference type="GO" id="GO:0006508">
    <property type="term" value="P:proteolysis"/>
    <property type="evidence" value="ECO:0007669"/>
    <property type="project" value="UniProtKB-KW"/>
</dbReference>
<dbReference type="NCBIfam" id="TIGR00054">
    <property type="entry name" value="RIP metalloprotease RseP"/>
    <property type="match status" value="1"/>
</dbReference>